<gene>
    <name evidence="1" type="ORF">HPLM_LOCUS1073</name>
</gene>
<evidence type="ECO:0000313" key="1">
    <source>
        <dbReference type="EMBL" id="VDO07740.1"/>
    </source>
</evidence>
<dbReference type="EMBL" id="UZAF01001207">
    <property type="protein sequence ID" value="VDO07740.1"/>
    <property type="molecule type" value="Genomic_DNA"/>
</dbReference>
<organism evidence="1 2">
    <name type="scientific">Haemonchus placei</name>
    <name type="common">Barber's pole worm</name>
    <dbReference type="NCBI Taxonomy" id="6290"/>
    <lineage>
        <taxon>Eukaryota</taxon>
        <taxon>Metazoa</taxon>
        <taxon>Ecdysozoa</taxon>
        <taxon>Nematoda</taxon>
        <taxon>Chromadorea</taxon>
        <taxon>Rhabditida</taxon>
        <taxon>Rhabditina</taxon>
        <taxon>Rhabditomorpha</taxon>
        <taxon>Strongyloidea</taxon>
        <taxon>Trichostrongylidae</taxon>
        <taxon>Haemonchus</taxon>
    </lineage>
</organism>
<proteinExistence type="predicted"/>
<dbReference type="Proteomes" id="UP000268014">
    <property type="component" value="Unassembled WGS sequence"/>
</dbReference>
<evidence type="ECO:0000313" key="2">
    <source>
        <dbReference type="Proteomes" id="UP000268014"/>
    </source>
</evidence>
<protein>
    <submittedName>
        <fullName evidence="1">Uncharacterized protein</fullName>
    </submittedName>
</protein>
<dbReference type="AlphaFoldDB" id="A0A3P7SF45"/>
<reference evidence="1 2" key="1">
    <citation type="submission" date="2018-11" db="EMBL/GenBank/DDBJ databases">
        <authorList>
            <consortium name="Pathogen Informatics"/>
        </authorList>
    </citation>
    <scope>NUCLEOTIDE SEQUENCE [LARGE SCALE GENOMIC DNA]</scope>
    <source>
        <strain evidence="1 2">MHpl1</strain>
    </source>
</reference>
<name>A0A3P7SF45_HAEPC</name>
<sequence>MMLTKGLRIVSTLRSRSYEYSNLAVGSELRLIVTLVGVRLRPRTTIRSIQVSVSYLPLSAVGWPTISASLLEIVLQMKLSDQNMGTFTKINTYL</sequence>
<accession>A0A3P7SF45</accession>
<keyword evidence="2" id="KW-1185">Reference proteome</keyword>